<keyword evidence="1" id="KW-0472">Membrane</keyword>
<dbReference type="EMBL" id="SMDG01000023">
    <property type="protein sequence ID" value="TCW47767.1"/>
    <property type="molecule type" value="Genomic_DNA"/>
</dbReference>
<sequence length="77" mass="8463">MRTLILIALVIISLVFFDVISLHTIGTLALIIGVIIAIALGTYFLYRFALGFLALFTTFIDIILVICLITYAATNLI</sequence>
<dbReference type="RefSeq" id="WP_131934905.1">
    <property type="nucleotide sequence ID" value="NZ_SMDF01000024.1"/>
</dbReference>
<proteinExistence type="predicted"/>
<gene>
    <name evidence="2" type="ORF">EC910_12383</name>
</gene>
<feature type="transmembrane region" description="Helical" evidence="1">
    <location>
        <begin position="27"/>
        <end position="46"/>
    </location>
</feature>
<protein>
    <submittedName>
        <fullName evidence="2">Uncharacterized protein</fullName>
    </submittedName>
</protein>
<comment type="caution">
    <text evidence="2">The sequence shown here is derived from an EMBL/GenBank/DDBJ whole genome shotgun (WGS) entry which is preliminary data.</text>
</comment>
<dbReference type="Proteomes" id="UP000295285">
    <property type="component" value="Unassembled WGS sequence"/>
</dbReference>
<name>A0A4R4B270_BACTU</name>
<keyword evidence="1" id="KW-1133">Transmembrane helix</keyword>
<accession>A0A4R4B270</accession>
<organism evidence="2 3">
    <name type="scientific">Bacillus thuringiensis</name>
    <dbReference type="NCBI Taxonomy" id="1428"/>
    <lineage>
        <taxon>Bacteria</taxon>
        <taxon>Bacillati</taxon>
        <taxon>Bacillota</taxon>
        <taxon>Bacilli</taxon>
        <taxon>Bacillales</taxon>
        <taxon>Bacillaceae</taxon>
        <taxon>Bacillus</taxon>
        <taxon>Bacillus cereus group</taxon>
    </lineage>
</organism>
<dbReference type="AlphaFoldDB" id="A0A4R4B270"/>
<evidence type="ECO:0000313" key="3">
    <source>
        <dbReference type="Proteomes" id="UP000295285"/>
    </source>
</evidence>
<evidence type="ECO:0000256" key="1">
    <source>
        <dbReference type="SAM" id="Phobius"/>
    </source>
</evidence>
<feature type="transmembrane region" description="Helical" evidence="1">
    <location>
        <begin position="53"/>
        <end position="73"/>
    </location>
</feature>
<keyword evidence="1" id="KW-0812">Transmembrane</keyword>
<reference evidence="2 3" key="1">
    <citation type="submission" date="2019-03" db="EMBL/GenBank/DDBJ databases">
        <title>Above-ground endophytic microbial communities from plants in different locations in the United States.</title>
        <authorList>
            <person name="Frank C."/>
        </authorList>
    </citation>
    <scope>NUCLEOTIDE SEQUENCE [LARGE SCALE GENOMIC DNA]</scope>
    <source>
        <strain evidence="2 3">LP_2_YM</strain>
    </source>
</reference>
<evidence type="ECO:0000313" key="2">
    <source>
        <dbReference type="EMBL" id="TCW47767.1"/>
    </source>
</evidence>